<dbReference type="eggNOG" id="COG4974">
    <property type="taxonomic scope" value="Bacteria"/>
</dbReference>
<gene>
    <name evidence="12" type="ORF">EP13_02835</name>
</gene>
<dbReference type="Gene3D" id="1.10.443.10">
    <property type="entry name" value="Intergrase catalytic core"/>
    <property type="match status" value="1"/>
</dbReference>
<dbReference type="PROSITE" id="PS51900">
    <property type="entry name" value="CB"/>
    <property type="match status" value="1"/>
</dbReference>
<comment type="subunit">
    <text evidence="8">Forms a cyclic heterotetrameric complex composed of two molecules of XerC and two molecules of XerD.</text>
</comment>
<evidence type="ECO:0000256" key="7">
    <source>
        <dbReference type="ARBA" id="ARBA00037721"/>
    </source>
</evidence>
<keyword evidence="3" id="KW-0963">Cytoplasm</keyword>
<dbReference type="InterPro" id="IPR002104">
    <property type="entry name" value="Integrase_catalytic"/>
</dbReference>
<evidence type="ECO:0000259" key="10">
    <source>
        <dbReference type="PROSITE" id="PS51898"/>
    </source>
</evidence>
<dbReference type="Gene3D" id="1.10.150.130">
    <property type="match status" value="1"/>
</dbReference>
<dbReference type="GO" id="GO:0005737">
    <property type="term" value="C:cytoplasm"/>
    <property type="evidence" value="ECO:0007669"/>
    <property type="project" value="UniProtKB-SubCell"/>
</dbReference>
<dbReference type="GO" id="GO:0015074">
    <property type="term" value="P:DNA integration"/>
    <property type="evidence" value="ECO:0007669"/>
    <property type="project" value="UniProtKB-KW"/>
</dbReference>
<dbReference type="PROSITE" id="PS51898">
    <property type="entry name" value="TYR_RECOMBINASE"/>
    <property type="match status" value="1"/>
</dbReference>
<dbReference type="PANTHER" id="PTHR30349">
    <property type="entry name" value="PHAGE INTEGRASE-RELATED"/>
    <property type="match status" value="1"/>
</dbReference>
<dbReference type="Proteomes" id="UP000056090">
    <property type="component" value="Chromosome"/>
</dbReference>
<evidence type="ECO:0000313" key="13">
    <source>
        <dbReference type="Proteomes" id="UP000056090"/>
    </source>
</evidence>
<comment type="subcellular location">
    <subcellularLocation>
        <location evidence="1">Cytoplasm</location>
    </subcellularLocation>
</comment>
<dbReference type="GO" id="GO:0006310">
    <property type="term" value="P:DNA recombination"/>
    <property type="evidence" value="ECO:0007669"/>
    <property type="project" value="UniProtKB-KW"/>
</dbReference>
<evidence type="ECO:0000256" key="3">
    <source>
        <dbReference type="ARBA" id="ARBA00022490"/>
    </source>
</evidence>
<evidence type="ECO:0000256" key="9">
    <source>
        <dbReference type="PROSITE-ProRule" id="PRU01248"/>
    </source>
</evidence>
<evidence type="ECO:0000256" key="2">
    <source>
        <dbReference type="ARBA" id="ARBA00008857"/>
    </source>
</evidence>
<dbReference type="InterPro" id="IPR050090">
    <property type="entry name" value="Tyrosine_recombinase_XerCD"/>
</dbReference>
<dbReference type="PATRIC" id="fig|589873.4.peg.632"/>
<dbReference type="InterPro" id="IPR013762">
    <property type="entry name" value="Integrase-like_cat_sf"/>
</dbReference>
<keyword evidence="4" id="KW-0229">DNA integration</keyword>
<dbReference type="KEGG" id="aal:EP13_02835"/>
<dbReference type="KEGG" id="aaus:EP12_02950"/>
<dbReference type="InterPro" id="IPR011946">
    <property type="entry name" value="Integrase_integron-type"/>
</dbReference>
<dbReference type="InterPro" id="IPR044068">
    <property type="entry name" value="CB"/>
</dbReference>
<feature type="domain" description="Core-binding (CB)" evidence="11">
    <location>
        <begin position="1"/>
        <end position="83"/>
    </location>
</feature>
<dbReference type="Pfam" id="PF00589">
    <property type="entry name" value="Phage_integrase"/>
    <property type="match status" value="1"/>
</dbReference>
<dbReference type="SUPFAM" id="SSF56349">
    <property type="entry name" value="DNA breaking-rejoining enzymes"/>
    <property type="match status" value="1"/>
</dbReference>
<keyword evidence="13" id="KW-1185">Reference proteome</keyword>
<comment type="similarity">
    <text evidence="2">Belongs to the 'phage' integrase family.</text>
</comment>
<dbReference type="AlphaFoldDB" id="A0A075NW51"/>
<dbReference type="NCBIfam" id="TIGR02249">
    <property type="entry name" value="integrase_gron"/>
    <property type="match status" value="1"/>
</dbReference>
<dbReference type="OrthoDB" id="9801717at2"/>
<evidence type="ECO:0000256" key="1">
    <source>
        <dbReference type="ARBA" id="ARBA00004496"/>
    </source>
</evidence>
<organism evidence="12 13">
    <name type="scientific">Alteromonas australica</name>
    <dbReference type="NCBI Taxonomy" id="589873"/>
    <lineage>
        <taxon>Bacteria</taxon>
        <taxon>Pseudomonadati</taxon>
        <taxon>Pseudomonadota</taxon>
        <taxon>Gammaproteobacteria</taxon>
        <taxon>Alteromonadales</taxon>
        <taxon>Alteromonadaceae</taxon>
        <taxon>Alteromonas/Salinimonas group</taxon>
        <taxon>Alteromonas</taxon>
    </lineage>
</organism>
<evidence type="ECO:0000256" key="6">
    <source>
        <dbReference type="ARBA" id="ARBA00023172"/>
    </source>
</evidence>
<dbReference type="EMBL" id="CP008849">
    <property type="protein sequence ID" value="AIF97711.1"/>
    <property type="molecule type" value="Genomic_DNA"/>
</dbReference>
<evidence type="ECO:0000313" key="12">
    <source>
        <dbReference type="EMBL" id="AIF97711.1"/>
    </source>
</evidence>
<dbReference type="PANTHER" id="PTHR30349:SF64">
    <property type="entry name" value="PROPHAGE INTEGRASE INTD-RELATED"/>
    <property type="match status" value="1"/>
</dbReference>
<dbReference type="GO" id="GO:0003677">
    <property type="term" value="F:DNA binding"/>
    <property type="evidence" value="ECO:0007669"/>
    <property type="project" value="UniProtKB-UniRule"/>
</dbReference>
<dbReference type="GeneID" id="78253876"/>
<dbReference type="RefSeq" id="WP_044055898.1">
    <property type="nucleotide sequence ID" value="NZ_CAJXAX010000030.1"/>
</dbReference>
<proteinExistence type="inferred from homology"/>
<dbReference type="InterPro" id="IPR004107">
    <property type="entry name" value="Integrase_SAM-like_N"/>
</dbReference>
<dbReference type="Pfam" id="PF13495">
    <property type="entry name" value="Phage_int_SAM_4"/>
    <property type="match status" value="1"/>
</dbReference>
<evidence type="ECO:0000256" key="4">
    <source>
        <dbReference type="ARBA" id="ARBA00022908"/>
    </source>
</evidence>
<dbReference type="FunFam" id="1.10.443.10:FF:000007">
    <property type="entry name" value="Tyrosine recombinase XerC"/>
    <property type="match status" value="1"/>
</dbReference>
<reference evidence="12 13" key="1">
    <citation type="submission" date="2014-06" db="EMBL/GenBank/DDBJ databases">
        <title>Genomes of Alteromonas australica, a world apart.</title>
        <authorList>
            <person name="Gonzaga A."/>
            <person name="Lopez-Perez M."/>
            <person name="Rodriguez-Valera F."/>
        </authorList>
    </citation>
    <scope>NUCLEOTIDE SEQUENCE [LARGE SCALE GENOMIC DNA]</scope>
    <source>
        <strain evidence="12 13">H 17</strain>
    </source>
</reference>
<keyword evidence="5 9" id="KW-0238">DNA-binding</keyword>
<evidence type="ECO:0000259" key="11">
    <source>
        <dbReference type="PROSITE" id="PS51900"/>
    </source>
</evidence>
<feature type="domain" description="Tyr recombinase" evidence="10">
    <location>
        <begin position="101"/>
        <end position="315"/>
    </location>
</feature>
<keyword evidence="6" id="KW-0233">DNA recombination</keyword>
<comment type="function">
    <text evidence="7">Site-specific tyrosine recombinase, which acts by catalyzing the cutting and rejoining of the recombining DNA molecules. The XerC-XerD complex is essential to convert dimers of the bacterial chromosome into monomers to permit their segregation at cell division. It also contributes to the segregational stability of plasmids.</text>
</comment>
<evidence type="ECO:0000256" key="5">
    <source>
        <dbReference type="ARBA" id="ARBA00023125"/>
    </source>
</evidence>
<dbReference type="InterPro" id="IPR011010">
    <property type="entry name" value="DNA_brk_join_enz"/>
</dbReference>
<name>A0A075NW51_9ALTE</name>
<sequence length="322" mass="36897">MKSMFMQMVVEHMRNRRYAKRTIELYSKWIISFIRFNDNRHPSEMGDKDVELFLSYLVNKKNVAPATQASALNALAFLYRDILECPLSLELDFVSSRRQAKLPVVLTQDEVVALFEQIPANLKLPISLLYGSGLRLMEAVRLRVKDIDFDYNAIRIWDGKGGKHRIVTLAAELKPGLTRQIAMVENYLSADLENPKYAGVYLPHRLRVKYKNAPRELGWHYLFPSSRLSIDPEDKKVRRHHIDESSIQKAIRNTAKACDIKKKVTPHTLRHSFATHLLQAGADIRTVQTQLGHSDVKTTQIYTHVLQQGAQGVVSPLSRVLK</sequence>
<accession>A0A075NW51</accession>
<protein>
    <submittedName>
        <fullName evidence="12">Integrase</fullName>
    </submittedName>
</protein>
<evidence type="ECO:0000256" key="8">
    <source>
        <dbReference type="ARBA" id="ARBA00038613"/>
    </source>
</evidence>
<dbReference type="InterPro" id="IPR010998">
    <property type="entry name" value="Integrase_recombinase_N"/>
</dbReference>